<comment type="caution">
    <text evidence="1">The sequence shown here is derived from an EMBL/GenBank/DDBJ whole genome shotgun (WGS) entry which is preliminary data.</text>
</comment>
<accession>A0ABS3WWC5</accession>
<proteinExistence type="predicted"/>
<reference evidence="1 2" key="1">
    <citation type="submission" date="2021-02" db="EMBL/GenBank/DDBJ databases">
        <title>Streptomyces spirodelae sp. nov., isolated from duckweed.</title>
        <authorList>
            <person name="Saimee Y."/>
            <person name="Duangmal K."/>
        </authorList>
    </citation>
    <scope>NUCLEOTIDE SEQUENCE [LARGE SCALE GENOMIC DNA]</scope>
    <source>
        <strain evidence="1 2">DW4-2</strain>
    </source>
</reference>
<gene>
    <name evidence="1" type="ORF">JW592_18550</name>
</gene>
<evidence type="ECO:0000313" key="1">
    <source>
        <dbReference type="EMBL" id="MBO8187445.1"/>
    </source>
</evidence>
<evidence type="ECO:0000313" key="2">
    <source>
        <dbReference type="Proteomes" id="UP001518976"/>
    </source>
</evidence>
<dbReference type="Proteomes" id="UP001518976">
    <property type="component" value="Unassembled WGS sequence"/>
</dbReference>
<name>A0ABS3WWC5_9ACTN</name>
<protein>
    <submittedName>
        <fullName evidence="1">Histone deacetylase</fullName>
    </submittedName>
</protein>
<keyword evidence="2" id="KW-1185">Reference proteome</keyword>
<dbReference type="Gene3D" id="3.10.490.10">
    <property type="entry name" value="Gamma-glutamyl cyclotransferase-like"/>
    <property type="match status" value="1"/>
</dbReference>
<sequence>MEARAEAPEKIWYAAYGSNTHRERLRAYVCGGRPEGAARSYPGCRDGRMPARSVPVELPGVLYFATTSPVWGGGRAFHDPDAQGTTLAVAHLLTPAQFSDVAAQEMGREPGAELDLAEVLGVGRAVLGDGRYETLVSPGELEGCPVVTFTAPWTVAEVTHVAPVARYLRYLATGLCETGAWSTDTVAAYLAGAPGAAGSWWAARVRELIGG</sequence>
<organism evidence="1 2">
    <name type="scientific">Streptomyces spirodelae</name>
    <dbReference type="NCBI Taxonomy" id="2812904"/>
    <lineage>
        <taxon>Bacteria</taxon>
        <taxon>Bacillati</taxon>
        <taxon>Actinomycetota</taxon>
        <taxon>Actinomycetes</taxon>
        <taxon>Kitasatosporales</taxon>
        <taxon>Streptomycetaceae</taxon>
        <taxon>Streptomyces</taxon>
    </lineage>
</organism>
<dbReference type="EMBL" id="JAFFZN010000016">
    <property type="protein sequence ID" value="MBO8187445.1"/>
    <property type="molecule type" value="Genomic_DNA"/>
</dbReference>